<proteinExistence type="predicted"/>
<dbReference type="RefSeq" id="XP_033653896.1">
    <property type="nucleotide sequence ID" value="XM_033798343.1"/>
</dbReference>
<evidence type="ECO:0000313" key="2">
    <source>
        <dbReference type="Proteomes" id="UP000800097"/>
    </source>
</evidence>
<protein>
    <submittedName>
        <fullName evidence="1">Uncharacterized protein</fullName>
    </submittedName>
</protein>
<evidence type="ECO:0000313" key="1">
    <source>
        <dbReference type="EMBL" id="KAF2276357.1"/>
    </source>
</evidence>
<dbReference type="AlphaFoldDB" id="A0A6A6JIT3"/>
<keyword evidence="2" id="KW-1185">Reference proteome</keyword>
<dbReference type="EMBL" id="ML986493">
    <property type="protein sequence ID" value="KAF2276357.1"/>
    <property type="molecule type" value="Genomic_DNA"/>
</dbReference>
<dbReference type="Proteomes" id="UP000800097">
    <property type="component" value="Unassembled WGS sequence"/>
</dbReference>
<reference evidence="1" key="1">
    <citation type="journal article" date="2020" name="Stud. Mycol.">
        <title>101 Dothideomycetes genomes: a test case for predicting lifestyles and emergence of pathogens.</title>
        <authorList>
            <person name="Haridas S."/>
            <person name="Albert R."/>
            <person name="Binder M."/>
            <person name="Bloem J."/>
            <person name="Labutti K."/>
            <person name="Salamov A."/>
            <person name="Andreopoulos B."/>
            <person name="Baker S."/>
            <person name="Barry K."/>
            <person name="Bills G."/>
            <person name="Bluhm B."/>
            <person name="Cannon C."/>
            <person name="Castanera R."/>
            <person name="Culley D."/>
            <person name="Daum C."/>
            <person name="Ezra D."/>
            <person name="Gonzalez J."/>
            <person name="Henrissat B."/>
            <person name="Kuo A."/>
            <person name="Liang C."/>
            <person name="Lipzen A."/>
            <person name="Lutzoni F."/>
            <person name="Magnuson J."/>
            <person name="Mondo S."/>
            <person name="Nolan M."/>
            <person name="Ohm R."/>
            <person name="Pangilinan J."/>
            <person name="Park H.-J."/>
            <person name="Ramirez L."/>
            <person name="Alfaro M."/>
            <person name="Sun H."/>
            <person name="Tritt A."/>
            <person name="Yoshinaga Y."/>
            <person name="Zwiers L.-H."/>
            <person name="Turgeon B."/>
            <person name="Goodwin S."/>
            <person name="Spatafora J."/>
            <person name="Crous P."/>
            <person name="Grigoriev I."/>
        </authorList>
    </citation>
    <scope>NUCLEOTIDE SEQUENCE</scope>
    <source>
        <strain evidence="1">CBS 379.55</strain>
    </source>
</reference>
<gene>
    <name evidence="1" type="ORF">EI97DRAFT_433198</name>
</gene>
<accession>A0A6A6JIT3</accession>
<dbReference type="GeneID" id="54551518"/>
<organism evidence="1 2">
    <name type="scientific">Westerdykella ornata</name>
    <dbReference type="NCBI Taxonomy" id="318751"/>
    <lineage>
        <taxon>Eukaryota</taxon>
        <taxon>Fungi</taxon>
        <taxon>Dikarya</taxon>
        <taxon>Ascomycota</taxon>
        <taxon>Pezizomycotina</taxon>
        <taxon>Dothideomycetes</taxon>
        <taxon>Pleosporomycetidae</taxon>
        <taxon>Pleosporales</taxon>
        <taxon>Sporormiaceae</taxon>
        <taxon>Westerdykella</taxon>
    </lineage>
</organism>
<sequence length="69" mass="7552">MNNSFLLAGRSVAFFSQECHLPRSFMVPAPPPRGPASRLSHHPWSDPIAGLQTRAKHLGTATVARLMET</sequence>
<name>A0A6A6JIT3_WESOR</name>